<gene>
    <name evidence="2" type="ORF">METZ01_LOCUS227282</name>
</gene>
<sequence length="91" mass="10307">MGKYVTKTRKLDEKRVVSVRIRRALFESFKGASKAAQKHGYSMSLAGVFESALEDAIHEWQKDYEIPLKGSSSRSNAKKKQKKSKSNKEEG</sequence>
<evidence type="ECO:0000313" key="2">
    <source>
        <dbReference type="EMBL" id="SVB74428.1"/>
    </source>
</evidence>
<evidence type="ECO:0000256" key="1">
    <source>
        <dbReference type="SAM" id="MobiDB-lite"/>
    </source>
</evidence>
<protein>
    <submittedName>
        <fullName evidence="2">Uncharacterized protein</fullName>
    </submittedName>
</protein>
<feature type="region of interest" description="Disordered" evidence="1">
    <location>
        <begin position="68"/>
        <end position="91"/>
    </location>
</feature>
<name>A0A382GGY1_9ZZZZ</name>
<proteinExistence type="predicted"/>
<reference evidence="2" key="1">
    <citation type="submission" date="2018-05" db="EMBL/GenBank/DDBJ databases">
        <authorList>
            <person name="Lanie J.A."/>
            <person name="Ng W.-L."/>
            <person name="Kazmierczak K.M."/>
            <person name="Andrzejewski T.M."/>
            <person name="Davidsen T.M."/>
            <person name="Wayne K.J."/>
            <person name="Tettelin H."/>
            <person name="Glass J.I."/>
            <person name="Rusch D."/>
            <person name="Podicherti R."/>
            <person name="Tsui H.-C.T."/>
            <person name="Winkler M.E."/>
        </authorList>
    </citation>
    <scope>NUCLEOTIDE SEQUENCE</scope>
</reference>
<dbReference type="EMBL" id="UINC01055488">
    <property type="protein sequence ID" value="SVB74428.1"/>
    <property type="molecule type" value="Genomic_DNA"/>
</dbReference>
<feature type="compositionally biased region" description="Basic residues" evidence="1">
    <location>
        <begin position="76"/>
        <end position="85"/>
    </location>
</feature>
<organism evidence="2">
    <name type="scientific">marine metagenome</name>
    <dbReference type="NCBI Taxonomy" id="408172"/>
    <lineage>
        <taxon>unclassified sequences</taxon>
        <taxon>metagenomes</taxon>
        <taxon>ecological metagenomes</taxon>
    </lineage>
</organism>
<dbReference type="AlphaFoldDB" id="A0A382GGY1"/>
<accession>A0A382GGY1</accession>